<evidence type="ECO:0000313" key="4">
    <source>
        <dbReference type="EMBL" id="SEI81152.1"/>
    </source>
</evidence>
<dbReference type="EMBL" id="FNYH01000011">
    <property type="protein sequence ID" value="SEI81152.1"/>
    <property type="molecule type" value="Genomic_DNA"/>
</dbReference>
<feature type="domain" description="TsaA-like" evidence="3">
    <location>
        <begin position="12"/>
        <end position="152"/>
    </location>
</feature>
<dbReference type="Gene3D" id="3.30.2310.10">
    <property type="entry name" value="YaeB-like"/>
    <property type="match status" value="1"/>
</dbReference>
<keyword evidence="4" id="KW-0808">Transferase</keyword>
<keyword evidence="1" id="KW-0949">S-adenosyl-L-methionine</keyword>
<dbReference type="PANTHER" id="PTHR12818:SF0">
    <property type="entry name" value="TRNA (ADENINE(37)-N6)-METHYLTRANSFERASE"/>
    <property type="match status" value="1"/>
</dbReference>
<sequence length="249" mass="28125">MSSSTLPNSYTFQPIGIIESPYQEKFGVPRQANLVAAKSRIRLLAPYNTPDALQGLTEFSHLWLHFVFHLCLRQTWKPKVRPPRLGGNQSLGVFATRSSFRPNPIGLSLVRLESIHTDQQDIYIEIRGADLVAGTPILDIKPYLPYADIQPQAHAATWAQEAPDPLNVHWTPEALANLQVVEEMQNLYELITQVLAQDPRPAYHHKTDPHRVYGVKLSGYNVNFCYRNSEQAPFGAPRPCIWVLAIKPL</sequence>
<evidence type="ECO:0000256" key="2">
    <source>
        <dbReference type="ARBA" id="ARBA00033753"/>
    </source>
</evidence>
<evidence type="ECO:0000313" key="5">
    <source>
        <dbReference type="Proteomes" id="UP000242999"/>
    </source>
</evidence>
<accession>A0A1H6TZH9</accession>
<dbReference type="Proteomes" id="UP000242999">
    <property type="component" value="Unassembled WGS sequence"/>
</dbReference>
<dbReference type="InterPro" id="IPR023370">
    <property type="entry name" value="TrmO-like_N"/>
</dbReference>
<protein>
    <submittedName>
        <fullName evidence="4">tRNA-Thr(GGU) m(6)t(6)A37 methyltransferase TsaA</fullName>
    </submittedName>
</protein>
<comment type="similarity">
    <text evidence="2">Belongs to the tRNA methyltransferase O family.</text>
</comment>
<dbReference type="Gene3D" id="2.40.30.70">
    <property type="entry name" value="YaeB-like"/>
    <property type="match status" value="1"/>
</dbReference>
<proteinExistence type="inferred from homology"/>
<dbReference type="GO" id="GO:0032259">
    <property type="term" value="P:methylation"/>
    <property type="evidence" value="ECO:0007669"/>
    <property type="project" value="UniProtKB-KW"/>
</dbReference>
<dbReference type="InterPro" id="IPR041369">
    <property type="entry name" value="TrmO_C"/>
</dbReference>
<dbReference type="RefSeq" id="WP_093311314.1">
    <property type="nucleotide sequence ID" value="NZ_FNYH01000011.1"/>
</dbReference>
<evidence type="ECO:0000259" key="3">
    <source>
        <dbReference type="PROSITE" id="PS51668"/>
    </source>
</evidence>
<evidence type="ECO:0000256" key="1">
    <source>
        <dbReference type="ARBA" id="ARBA00022691"/>
    </source>
</evidence>
<reference evidence="5" key="1">
    <citation type="submission" date="2016-10" db="EMBL/GenBank/DDBJ databases">
        <authorList>
            <person name="Varghese N."/>
            <person name="Submissions S."/>
        </authorList>
    </citation>
    <scope>NUCLEOTIDE SEQUENCE [LARGE SCALE GENOMIC DNA]</scope>
    <source>
        <strain evidence="5">DSM 7165</strain>
    </source>
</reference>
<organism evidence="4 5">
    <name type="scientific">Allopseudospirillum japonicum</name>
    <dbReference type="NCBI Taxonomy" id="64971"/>
    <lineage>
        <taxon>Bacteria</taxon>
        <taxon>Pseudomonadati</taxon>
        <taxon>Pseudomonadota</taxon>
        <taxon>Gammaproteobacteria</taxon>
        <taxon>Oceanospirillales</taxon>
        <taxon>Oceanospirillaceae</taxon>
        <taxon>Allopseudospirillum</taxon>
    </lineage>
</organism>
<dbReference type="CDD" id="cd09281">
    <property type="entry name" value="UPF0066"/>
    <property type="match status" value="1"/>
</dbReference>
<keyword evidence="4" id="KW-0489">Methyltransferase</keyword>
<name>A0A1H6TZH9_9GAMM</name>
<dbReference type="AlphaFoldDB" id="A0A1H6TZH9"/>
<dbReference type="OrthoDB" id="9804309at2"/>
<dbReference type="InterPro" id="IPR023368">
    <property type="entry name" value="UPF0066_cons_site"/>
</dbReference>
<gene>
    <name evidence="4" type="ORF">SAMN05421831_1116</name>
</gene>
<dbReference type="PROSITE" id="PS51668">
    <property type="entry name" value="TSAA_2"/>
    <property type="match status" value="1"/>
</dbReference>
<dbReference type="InterPro" id="IPR040372">
    <property type="entry name" value="YaeB-like"/>
</dbReference>
<dbReference type="Pfam" id="PF01980">
    <property type="entry name" value="TrmO_N"/>
    <property type="match status" value="1"/>
</dbReference>
<dbReference type="PROSITE" id="PS01318">
    <property type="entry name" value="TSAA_1"/>
    <property type="match status" value="1"/>
</dbReference>
<keyword evidence="5" id="KW-1185">Reference proteome</keyword>
<dbReference type="NCBIfam" id="TIGR00104">
    <property type="entry name" value="tRNA_TsaA"/>
    <property type="match status" value="1"/>
</dbReference>
<dbReference type="PANTHER" id="PTHR12818">
    <property type="entry name" value="TRNA (ADENINE(37)-N6)-METHYLTRANSFERASE"/>
    <property type="match status" value="1"/>
</dbReference>
<dbReference type="SUPFAM" id="SSF118196">
    <property type="entry name" value="YaeB-like"/>
    <property type="match status" value="1"/>
</dbReference>
<dbReference type="GO" id="GO:0008168">
    <property type="term" value="F:methyltransferase activity"/>
    <property type="evidence" value="ECO:0007669"/>
    <property type="project" value="UniProtKB-KW"/>
</dbReference>
<dbReference type="Pfam" id="PF18389">
    <property type="entry name" value="TrmO_C"/>
    <property type="match status" value="1"/>
</dbReference>
<dbReference type="InterPro" id="IPR036414">
    <property type="entry name" value="YaeB_N_sf"/>
</dbReference>
<dbReference type="STRING" id="64971.SAMN05421831_1116"/>
<dbReference type="InterPro" id="IPR036413">
    <property type="entry name" value="YaeB-like_sf"/>
</dbReference>